<accession>A0ACD1E455</accession>
<proteinExistence type="predicted"/>
<evidence type="ECO:0000313" key="1">
    <source>
        <dbReference type="EMBL" id="QWS33685.1"/>
    </source>
</evidence>
<gene>
    <name evidence="1" type="ORF">KM842_00195</name>
</gene>
<name>A0ACD1E455_9MICO</name>
<sequence>MSKLSKKQLLNKYPDQNWRERFIRLGNLSDLLGDCIIRGDYTVPDELNQAIALSGYGDKVFKSLLQKNGLKQNAKSPQDAIKPNDARLMCFLTFTHTDVLVDIERTDIDAIERSIGSQILAGRIRYPFIFGRELYDRAADLFPTERGRLNIDETDDLLEGTSIGVMQSGDYVTGPYGLLRSSASRDVPVFRTVPLYHCADADCDAVHRTELATDFEAPVNRNREKLRKILEDESREASSWGSFLAEVSGFNRKYFDEGSTDTIAFLIGDALSDSELARLAEALLKDGSSQMQAMIDASGRTITRGRGKFSAGLGRAEWLQLILLCGDEAIVGAVDALVHAERISVPEGEVRRPMVNGSAHSGAFRLQAHLSRFGVGVRPLSLSVASARLRRLLDELYAVGTSADATELDWQLRGVDAPEREGRLEEFFRNAHPRDVLTRLVLSRRSDLLTAGHKLGMRIRSIGEQSDDELLDTLMWKLGFDVNPSEARHARFWRLHESLKRLTDEASISTMSDTESIRSVASNYFVALEELLLDSLVFVIWAFNTDHHVSNRRYTYDPDAERSKAIAILNAMSEEATSGAEYVIRFEDDKNELYSLCRGFGILAGGLDKLVSRAGDFERDQEGMPEYAEHTVLQTFPFLHTRPFLDVNESARATILRSLREVSRLLDAGKVSDVRNSYLHFRRSNAELDSMIEALEATSGAVRLLEQNGFYRSVYRRVAMQLDEWGRSAITLRDESGRNAVFARPSKMDWGGLPPLDAPQYVVTSAQIGEPLSGCDSGRATGRSLVICGRDTRAGVCVTTLLCQSRLAPAANERRL</sequence>
<dbReference type="Proteomes" id="UP000681794">
    <property type="component" value="Chromosome"/>
</dbReference>
<reference evidence="1" key="1">
    <citation type="submission" date="2021-06" db="EMBL/GenBank/DDBJ databases">
        <authorList>
            <person name="Ellington A.J."/>
            <person name="Bryan N.C."/>
            <person name="Christner B.C."/>
            <person name="Reisch C.R."/>
        </authorList>
    </citation>
    <scope>NUCLEOTIDE SEQUENCE</scope>
    <source>
        <strain evidence="1">L6-1</strain>
    </source>
</reference>
<dbReference type="EMBL" id="CP076544">
    <property type="protein sequence ID" value="QWS33685.1"/>
    <property type="molecule type" value="Genomic_DNA"/>
</dbReference>
<keyword evidence="2" id="KW-1185">Reference proteome</keyword>
<protein>
    <submittedName>
        <fullName evidence="1">Uncharacterized protein</fullName>
    </submittedName>
</protein>
<organism evidence="1 2">
    <name type="scientific">Curtobacterium aetherium</name>
    <dbReference type="NCBI Taxonomy" id="2841594"/>
    <lineage>
        <taxon>Bacteria</taxon>
        <taxon>Bacillati</taxon>
        <taxon>Actinomycetota</taxon>
        <taxon>Actinomycetes</taxon>
        <taxon>Micrococcales</taxon>
        <taxon>Microbacteriaceae</taxon>
        <taxon>Curtobacterium</taxon>
    </lineage>
</organism>
<evidence type="ECO:0000313" key="2">
    <source>
        <dbReference type="Proteomes" id="UP000681794"/>
    </source>
</evidence>